<dbReference type="AlphaFoldDB" id="A0A1Y3BD86"/>
<organism evidence="4 5">
    <name type="scientific">Euroglyphus maynei</name>
    <name type="common">Mayne's house dust mite</name>
    <dbReference type="NCBI Taxonomy" id="6958"/>
    <lineage>
        <taxon>Eukaryota</taxon>
        <taxon>Metazoa</taxon>
        <taxon>Ecdysozoa</taxon>
        <taxon>Arthropoda</taxon>
        <taxon>Chelicerata</taxon>
        <taxon>Arachnida</taxon>
        <taxon>Acari</taxon>
        <taxon>Acariformes</taxon>
        <taxon>Sarcoptiformes</taxon>
        <taxon>Astigmata</taxon>
        <taxon>Psoroptidia</taxon>
        <taxon>Analgoidea</taxon>
        <taxon>Pyroglyphidae</taxon>
        <taxon>Pyroglyphinae</taxon>
        <taxon>Euroglyphus</taxon>
    </lineage>
</organism>
<dbReference type="SUPFAM" id="SSF56317">
    <property type="entry name" value="Carbon-nitrogen hydrolase"/>
    <property type="match status" value="1"/>
</dbReference>
<dbReference type="PANTHER" id="PTHR10609:SF27">
    <property type="entry name" value="CN HYDROLASE DOMAIN-CONTAINING PROTEIN-RELATED"/>
    <property type="match status" value="1"/>
</dbReference>
<dbReference type="EMBL" id="MUJZ01030058">
    <property type="protein sequence ID" value="OTF77984.1"/>
    <property type="molecule type" value="Genomic_DNA"/>
</dbReference>
<dbReference type="InterPro" id="IPR003010">
    <property type="entry name" value="C-N_Hydrolase"/>
</dbReference>
<feature type="non-terminal residue" evidence="4">
    <location>
        <position position="167"/>
    </location>
</feature>
<evidence type="ECO:0000313" key="5">
    <source>
        <dbReference type="Proteomes" id="UP000194236"/>
    </source>
</evidence>
<dbReference type="Proteomes" id="UP000194236">
    <property type="component" value="Unassembled WGS sequence"/>
</dbReference>
<protein>
    <recommendedName>
        <fullName evidence="3">CN hydrolase domain-containing protein</fullName>
    </recommendedName>
</protein>
<dbReference type="PANTHER" id="PTHR10609">
    <property type="entry name" value="BIOTINIDASE-RELATED"/>
    <property type="match status" value="1"/>
</dbReference>
<name>A0A1Y3BD86_EURMA</name>
<proteinExistence type="inferred from homology"/>
<evidence type="ECO:0000256" key="1">
    <source>
        <dbReference type="ARBA" id="ARBA00008225"/>
    </source>
</evidence>
<dbReference type="Gene3D" id="3.60.110.10">
    <property type="entry name" value="Carbon-nitrogen hydrolase"/>
    <property type="match status" value="1"/>
</dbReference>
<evidence type="ECO:0000259" key="3">
    <source>
        <dbReference type="PROSITE" id="PS50263"/>
    </source>
</evidence>
<gene>
    <name evidence="4" type="ORF">BLA29_008453</name>
</gene>
<reference evidence="4 5" key="1">
    <citation type="submission" date="2017-03" db="EMBL/GenBank/DDBJ databases">
        <title>Genome Survey of Euroglyphus maynei.</title>
        <authorList>
            <person name="Arlian L.G."/>
            <person name="Morgan M.S."/>
            <person name="Rider S.D."/>
        </authorList>
    </citation>
    <scope>NUCLEOTIDE SEQUENCE [LARGE SCALE GENOMIC DNA]</scope>
    <source>
        <strain evidence="4">Arlian Lab</strain>
        <tissue evidence="4">Whole body</tissue>
    </source>
</reference>
<feature type="domain" description="CN hydrolase" evidence="3">
    <location>
        <begin position="38"/>
        <end position="167"/>
    </location>
</feature>
<accession>A0A1Y3BD86</accession>
<evidence type="ECO:0000256" key="2">
    <source>
        <dbReference type="SAM" id="SignalP"/>
    </source>
</evidence>
<dbReference type="InterPro" id="IPR040154">
    <property type="entry name" value="Biotinidase/VNN"/>
</dbReference>
<comment type="caution">
    <text evidence="4">The sequence shown here is derived from an EMBL/GenBank/DDBJ whole genome shotgun (WGS) entry which is preliminary data.</text>
</comment>
<dbReference type="InterPro" id="IPR036526">
    <property type="entry name" value="C-N_Hydrolase_sf"/>
</dbReference>
<dbReference type="PROSITE" id="PS50263">
    <property type="entry name" value="CN_HYDROLASE"/>
    <property type="match status" value="1"/>
</dbReference>
<dbReference type="OrthoDB" id="6419659at2759"/>
<comment type="similarity">
    <text evidence="1">Belongs to the carbon-nitrogen hydrolase superfamily. BTD/VNN family.</text>
</comment>
<evidence type="ECO:0000313" key="4">
    <source>
        <dbReference type="EMBL" id="OTF77984.1"/>
    </source>
</evidence>
<feature type="chain" id="PRO_5012802257" description="CN hydrolase domain-containing protein" evidence="2">
    <location>
        <begin position="22"/>
        <end position="167"/>
    </location>
</feature>
<keyword evidence="5" id="KW-1185">Reference proteome</keyword>
<sequence length="167" mass="18784">MIHFVRCWLLLSLVTFIVIETKKAPEGCFRAAVLDHVHQTDVRQFSNTAKIIDLNFKVYEDAAALAKKQGADIIVFPENGLIYSILSREKADEFASDIPDTEMNACTLDSKAVYNRLSCLAQKHEMFVVADLIDRKSCDELGISSTSDSCPADKRFLFNTAVLFDRQ</sequence>
<feature type="signal peptide" evidence="2">
    <location>
        <begin position="1"/>
        <end position="21"/>
    </location>
</feature>
<dbReference type="Pfam" id="PF00795">
    <property type="entry name" value="CN_hydrolase"/>
    <property type="match status" value="1"/>
</dbReference>
<keyword evidence="2" id="KW-0732">Signal</keyword>